<dbReference type="EMBL" id="SOEF01000002">
    <property type="protein sequence ID" value="TDX47855.1"/>
    <property type="molecule type" value="Genomic_DNA"/>
</dbReference>
<dbReference type="Proteomes" id="UP000198612">
    <property type="component" value="Unassembled WGS sequence"/>
</dbReference>
<proteinExistence type="predicted"/>
<evidence type="ECO:0000313" key="2">
    <source>
        <dbReference type="EMBL" id="SET21289.1"/>
    </source>
</evidence>
<dbReference type="AlphaFoldDB" id="A0A1M7I8T2"/>
<sequence length="32" mass="3966">MNQIKMKKKIMFMFNNMIRLDDLNKSTAEKRF</sequence>
<protein>
    <submittedName>
        <fullName evidence="3">Uncharacterized protein</fullName>
    </submittedName>
</protein>
<reference evidence="4 5" key="1">
    <citation type="submission" date="2016-10" db="EMBL/GenBank/DDBJ databases">
        <authorList>
            <person name="Varghese N."/>
            <person name="Submissions S."/>
        </authorList>
    </citation>
    <scope>NUCLEOTIDE SEQUENCE [LARGE SCALE GENOMIC DNA]</scope>
    <source>
        <strain evidence="1 5">WG2</strain>
        <strain evidence="2 4">WG5</strain>
    </source>
</reference>
<organism evidence="3 6">
    <name type="scientific">Halanaerobium congolense</name>
    <dbReference type="NCBI Taxonomy" id="54121"/>
    <lineage>
        <taxon>Bacteria</taxon>
        <taxon>Bacillati</taxon>
        <taxon>Bacillota</taxon>
        <taxon>Clostridia</taxon>
        <taxon>Halanaerobiales</taxon>
        <taxon>Halanaerobiaceae</taxon>
        <taxon>Halanaerobium</taxon>
    </lineage>
</organism>
<evidence type="ECO:0000313" key="4">
    <source>
        <dbReference type="Proteomes" id="UP000198612"/>
    </source>
</evidence>
<gene>
    <name evidence="3" type="ORF">C7954_10214</name>
    <name evidence="1" type="ORF">SAMN04488598_14114</name>
    <name evidence="2" type="ORF">SAMN04515652_1418</name>
</gene>
<name>A0A1M7I8T2_9FIRM</name>
<dbReference type="EMBL" id="FOHG01000041">
    <property type="protein sequence ID" value="SET21289.1"/>
    <property type="molecule type" value="Genomic_DNA"/>
</dbReference>
<dbReference type="EMBL" id="FNBJ01000041">
    <property type="protein sequence ID" value="SDG05362.1"/>
    <property type="molecule type" value="Genomic_DNA"/>
</dbReference>
<evidence type="ECO:0000313" key="5">
    <source>
        <dbReference type="Proteomes" id="UP000199519"/>
    </source>
</evidence>
<evidence type="ECO:0000313" key="3">
    <source>
        <dbReference type="EMBL" id="TDX47855.1"/>
    </source>
</evidence>
<dbReference type="Proteomes" id="UP000199519">
    <property type="component" value="Unassembled WGS sequence"/>
</dbReference>
<evidence type="ECO:0000313" key="6">
    <source>
        <dbReference type="Proteomes" id="UP000295472"/>
    </source>
</evidence>
<accession>A0A1M7I8T2</accession>
<keyword evidence="5" id="KW-1185">Reference proteome</keyword>
<dbReference type="Proteomes" id="UP000295472">
    <property type="component" value="Unassembled WGS sequence"/>
</dbReference>
<reference evidence="3 6" key="2">
    <citation type="submission" date="2019-03" db="EMBL/GenBank/DDBJ databases">
        <title>Subsurface microbial communities from deep shales in Ohio and West Virginia, USA.</title>
        <authorList>
            <person name="Wrighton K."/>
        </authorList>
    </citation>
    <scope>NUCLEOTIDE SEQUENCE [LARGE SCALE GENOMIC DNA]</scope>
    <source>
        <strain evidence="3 6">DSMZ 11287</strain>
    </source>
</reference>
<evidence type="ECO:0000313" key="1">
    <source>
        <dbReference type="EMBL" id="SDG05362.1"/>
    </source>
</evidence>